<sequence>MNSYLLTQNMEQINHRENMEQLEDGKILFFPEHYFSDVEQSLMSEAILHGTHKNVSYDYKRNQLGAYKKDIPGLENKLEHLMRGYAEFAYQLIQTALPAYISHLQWGRTSFRPAQISGRITSKRKDDTRLHVDSFSASPVNGLRILRVFCNVNPQQEPRVWNLGEPFATVLDRFAPQIRSYSKLTARILKLVKTTKTLRSPYDHYMLHLHDTMKRDDHYQTQVDKTRIDFPAQSSWIVFTDHVSHAALSGQYLLEQTFYLPVEKMGNPELSPFYEWMKFRPELHQMVSR</sequence>
<name>A0A098G140_9GAMM</name>
<organism evidence="1 2">
    <name type="scientific">Legionella fallonii LLAP-10</name>
    <dbReference type="NCBI Taxonomy" id="1212491"/>
    <lineage>
        <taxon>Bacteria</taxon>
        <taxon>Pseudomonadati</taxon>
        <taxon>Pseudomonadota</taxon>
        <taxon>Gammaproteobacteria</taxon>
        <taxon>Legionellales</taxon>
        <taxon>Legionellaceae</taxon>
        <taxon>Legionella</taxon>
    </lineage>
</organism>
<dbReference type="STRING" id="1212491.LFA_0754"/>
<keyword evidence="2" id="KW-1185">Reference proteome</keyword>
<dbReference type="AlphaFoldDB" id="A0A098G140"/>
<evidence type="ECO:0008006" key="3">
    <source>
        <dbReference type="Google" id="ProtNLM"/>
    </source>
</evidence>
<evidence type="ECO:0000313" key="2">
    <source>
        <dbReference type="Proteomes" id="UP000032430"/>
    </source>
</evidence>
<reference evidence="2" key="1">
    <citation type="submission" date="2014-09" db="EMBL/GenBank/DDBJ databases">
        <authorList>
            <person name="Gomez-Valero L."/>
        </authorList>
    </citation>
    <scope>NUCLEOTIDE SEQUENCE [LARGE SCALE GENOMIC DNA]</scope>
    <source>
        <strain evidence="2">ATCC700992</strain>
    </source>
</reference>
<accession>A0A098G140</accession>
<dbReference type="KEGG" id="lfa:LFA_0754"/>
<dbReference type="RefSeq" id="WP_045094917.1">
    <property type="nucleotide sequence ID" value="NZ_LN614827.1"/>
</dbReference>
<gene>
    <name evidence="1" type="ORF">LFA_0754</name>
</gene>
<dbReference type="Proteomes" id="UP000032430">
    <property type="component" value="Chromosome I"/>
</dbReference>
<dbReference type="OrthoDB" id="21302at2"/>
<dbReference type="HOGENOM" id="CLU_083861_0_0_6"/>
<dbReference type="InterPro" id="IPR021266">
    <property type="entry name" value="Kdo_hydroxlase"/>
</dbReference>
<protein>
    <recommendedName>
        <fullName evidence="3">3-deoxy-D-manno-oct-2-ulosonic acid (Kdo) hydroxylase</fullName>
    </recommendedName>
</protein>
<dbReference type="EMBL" id="LN614827">
    <property type="protein sequence ID" value="CEG56203.1"/>
    <property type="molecule type" value="Genomic_DNA"/>
</dbReference>
<proteinExistence type="predicted"/>
<dbReference type="Pfam" id="PF11004">
    <property type="entry name" value="Kdo_hydroxy"/>
    <property type="match status" value="1"/>
</dbReference>
<evidence type="ECO:0000313" key="1">
    <source>
        <dbReference type="EMBL" id="CEG56203.1"/>
    </source>
</evidence>